<keyword evidence="1" id="KW-0472">Membrane</keyword>
<gene>
    <name evidence="2" type="ORF">BDK92_3005</name>
</gene>
<reference evidence="2 3" key="1">
    <citation type="submission" date="2018-10" db="EMBL/GenBank/DDBJ databases">
        <title>Sequencing the genomes of 1000 actinobacteria strains.</title>
        <authorList>
            <person name="Klenk H.-P."/>
        </authorList>
    </citation>
    <scope>NUCLEOTIDE SEQUENCE [LARGE SCALE GENOMIC DNA]</scope>
    <source>
        <strain evidence="2 3">DSM 45175</strain>
    </source>
</reference>
<evidence type="ECO:0000256" key="1">
    <source>
        <dbReference type="SAM" id="Phobius"/>
    </source>
</evidence>
<dbReference type="OrthoDB" id="3525562at2"/>
<comment type="caution">
    <text evidence="2">The sequence shown here is derived from an EMBL/GenBank/DDBJ whole genome shotgun (WGS) entry which is preliminary data.</text>
</comment>
<proteinExistence type="predicted"/>
<evidence type="ECO:0000313" key="2">
    <source>
        <dbReference type="EMBL" id="RKR88676.1"/>
    </source>
</evidence>
<feature type="transmembrane region" description="Helical" evidence="1">
    <location>
        <begin position="38"/>
        <end position="60"/>
    </location>
</feature>
<accession>A0A495JI41</accession>
<protein>
    <submittedName>
        <fullName evidence="2">Uncharacterized protein</fullName>
    </submittedName>
</protein>
<sequence length="213" mass="22645">MDELSTRVRESFSDVHLPDPVEHVIARGRSLRRRRNSLSAFMTLGVVAVASLAVALTVGAPGGDTPDVHVHLAAWSVDTNKNQTVTVAVRELSDPEKLTEILTSAGVRSKVQFVQIPATSKNIGCYRLAGPGVQALRSDQVLSGGLDANGDLRMTITPAAMPDGSVLSFVVFGRGEGQRLGTSMTLFDNEPGTCVPLTDEQVQAEVDAHRTNG</sequence>
<dbReference type="EMBL" id="RBKT01000001">
    <property type="protein sequence ID" value="RKR88676.1"/>
    <property type="molecule type" value="Genomic_DNA"/>
</dbReference>
<keyword evidence="1" id="KW-0812">Transmembrane</keyword>
<dbReference type="Proteomes" id="UP000277671">
    <property type="component" value="Unassembled WGS sequence"/>
</dbReference>
<keyword evidence="3" id="KW-1185">Reference proteome</keyword>
<dbReference type="AlphaFoldDB" id="A0A495JI41"/>
<keyword evidence="1" id="KW-1133">Transmembrane helix</keyword>
<dbReference type="RefSeq" id="WP_121157271.1">
    <property type="nucleotide sequence ID" value="NZ_RBKT01000001.1"/>
</dbReference>
<name>A0A495JI41_9ACTN</name>
<evidence type="ECO:0000313" key="3">
    <source>
        <dbReference type="Proteomes" id="UP000277671"/>
    </source>
</evidence>
<organism evidence="2 3">
    <name type="scientific">Micromonospora pisi</name>
    <dbReference type="NCBI Taxonomy" id="589240"/>
    <lineage>
        <taxon>Bacteria</taxon>
        <taxon>Bacillati</taxon>
        <taxon>Actinomycetota</taxon>
        <taxon>Actinomycetes</taxon>
        <taxon>Micromonosporales</taxon>
        <taxon>Micromonosporaceae</taxon>
        <taxon>Micromonospora</taxon>
    </lineage>
</organism>